<dbReference type="SMART" id="SM00407">
    <property type="entry name" value="IGc1"/>
    <property type="match status" value="2"/>
</dbReference>
<dbReference type="InterPro" id="IPR050208">
    <property type="entry name" value="MHC_class-I_related"/>
</dbReference>
<dbReference type="Gene3D" id="2.60.40.10">
    <property type="entry name" value="Immunoglobulins"/>
    <property type="match status" value="2"/>
</dbReference>
<dbReference type="InterPro" id="IPR011162">
    <property type="entry name" value="MHC_I/II-like_Ag-recog"/>
</dbReference>
<dbReference type="InterPro" id="IPR036179">
    <property type="entry name" value="Ig-like_dom_sf"/>
</dbReference>
<dbReference type="InterPro" id="IPR003006">
    <property type="entry name" value="Ig/MHC_CS"/>
</dbReference>
<evidence type="ECO:0000256" key="2">
    <source>
        <dbReference type="ARBA" id="ARBA00023319"/>
    </source>
</evidence>
<dbReference type="GO" id="GO:0009897">
    <property type="term" value="C:external side of plasma membrane"/>
    <property type="evidence" value="ECO:0007669"/>
    <property type="project" value="TreeGrafter"/>
</dbReference>
<feature type="domain" description="Ig-like" evidence="5">
    <location>
        <begin position="138"/>
        <end position="227"/>
    </location>
</feature>
<dbReference type="InterPro" id="IPR011161">
    <property type="entry name" value="MHC_I-like_Ag-recog"/>
</dbReference>
<evidence type="ECO:0000256" key="3">
    <source>
        <dbReference type="RuleBase" id="RU004439"/>
    </source>
</evidence>
<evidence type="ECO:0000256" key="1">
    <source>
        <dbReference type="ARBA" id="ARBA00023180"/>
    </source>
</evidence>
<dbReference type="OrthoDB" id="8936120at2759"/>
<gene>
    <name evidence="6" type="ORF">JZ751_010694</name>
</gene>
<accession>A0A8T2N0N9</accession>
<evidence type="ECO:0000313" key="6">
    <source>
        <dbReference type="EMBL" id="KAG9333704.1"/>
    </source>
</evidence>
<dbReference type="EMBL" id="JAFBMS010000184">
    <property type="protein sequence ID" value="KAG9333704.1"/>
    <property type="molecule type" value="Genomic_DNA"/>
</dbReference>
<dbReference type="PROSITE" id="PS00290">
    <property type="entry name" value="IG_MHC"/>
    <property type="match status" value="2"/>
</dbReference>
<sequence length="441" mass="51305">MVDDEQFMYYDSNIKEAIPKAEWMEIAEDKNYWDTETQRLRGEQQRFRAMIVNVRNVYEQTGDGFWHYGYDGEDFLAFDMKNMRWITPVKQAFVFALRWNHNQAQLDYEKNYLTQTCIDWVKKYVSYGRSTLERRVPPEVFLFQKDSSSPVVCHATGFFPHGIIVTWQRDGEEVQESVEQGETLPNEDGTFQITSYLTVKLEDTHTYTCTVQHKSLEQDIVRTRGLSPGGDSDSSAPPMGIIIGCVVEVLIIALAVIGVVMWKKRTAVATKKKWDKDRAFNERRKNYLTQECIGWLKKYVSYGRSTLERRDGEGQEDVVLGEMLPNGDGTFQITSRLTVKPEDWKTHTYTCTVQHKSLQEDIIKTHSFSSGSPMGIIISCVVVGLLLALIGIFMWRKRSTDFPEFVDVEMWEYEAMSNKKQTEEYLDRLYWELVNVYLLVQ</sequence>
<dbReference type="Gene3D" id="3.30.500.10">
    <property type="entry name" value="MHC class I-like antigen recognition-like"/>
    <property type="match status" value="3"/>
</dbReference>
<dbReference type="AlphaFoldDB" id="A0A8T2N0N9"/>
<dbReference type="InterPro" id="IPR003597">
    <property type="entry name" value="Ig_C1-set"/>
</dbReference>
<dbReference type="GO" id="GO:0005615">
    <property type="term" value="C:extracellular space"/>
    <property type="evidence" value="ECO:0007669"/>
    <property type="project" value="TreeGrafter"/>
</dbReference>
<evidence type="ECO:0000313" key="7">
    <source>
        <dbReference type="Proteomes" id="UP000824540"/>
    </source>
</evidence>
<dbReference type="InterPro" id="IPR001039">
    <property type="entry name" value="MHC_I_a_a1/a2"/>
</dbReference>
<dbReference type="PRINTS" id="PR01638">
    <property type="entry name" value="MHCCLASSI"/>
</dbReference>
<dbReference type="SUPFAM" id="SSF48726">
    <property type="entry name" value="Immunoglobulin"/>
    <property type="match status" value="2"/>
</dbReference>
<dbReference type="InterPro" id="IPR007110">
    <property type="entry name" value="Ig-like_dom"/>
</dbReference>
<keyword evidence="2" id="KW-0393">Immunoglobulin domain</keyword>
<comment type="similarity">
    <text evidence="3">Belongs to the MHC class I family.</text>
</comment>
<keyword evidence="4" id="KW-0812">Transmembrane</keyword>
<dbReference type="Pfam" id="PF07654">
    <property type="entry name" value="C1-set"/>
    <property type="match status" value="2"/>
</dbReference>
<dbReference type="PANTHER" id="PTHR16675:SF237">
    <property type="entry name" value="MHC CLASS I ANTIGEN TRANSCRIPT VARIANT 1-RELATED"/>
    <property type="match status" value="1"/>
</dbReference>
<dbReference type="SUPFAM" id="SSF54452">
    <property type="entry name" value="MHC antigen-recognition domain"/>
    <property type="match status" value="2"/>
</dbReference>
<dbReference type="Pfam" id="PF00129">
    <property type="entry name" value="MHC_I"/>
    <property type="match status" value="1"/>
</dbReference>
<evidence type="ECO:0000256" key="4">
    <source>
        <dbReference type="SAM" id="Phobius"/>
    </source>
</evidence>
<comment type="caution">
    <text evidence="6">The sequence shown here is derived from an EMBL/GenBank/DDBJ whole genome shotgun (WGS) entry which is preliminary data.</text>
</comment>
<dbReference type="InterPro" id="IPR037055">
    <property type="entry name" value="MHC_I-like_Ag-recog_sf"/>
</dbReference>
<dbReference type="GO" id="GO:0006955">
    <property type="term" value="P:immune response"/>
    <property type="evidence" value="ECO:0007669"/>
    <property type="project" value="TreeGrafter"/>
</dbReference>
<reference evidence="6" key="1">
    <citation type="thesis" date="2021" institute="BYU ScholarsArchive" country="Provo, UT, USA">
        <title>Applications of and Algorithms for Genome Assembly and Genomic Analyses with an Emphasis on Marine Teleosts.</title>
        <authorList>
            <person name="Pickett B.D."/>
        </authorList>
    </citation>
    <scope>NUCLEOTIDE SEQUENCE</scope>
    <source>
        <strain evidence="6">HI-2016</strain>
    </source>
</reference>
<dbReference type="Proteomes" id="UP000824540">
    <property type="component" value="Unassembled WGS sequence"/>
</dbReference>
<protein>
    <recommendedName>
        <fullName evidence="5">Ig-like domain-containing protein</fullName>
    </recommendedName>
</protein>
<evidence type="ECO:0000259" key="5">
    <source>
        <dbReference type="PROSITE" id="PS50835"/>
    </source>
</evidence>
<feature type="transmembrane region" description="Helical" evidence="4">
    <location>
        <begin position="241"/>
        <end position="262"/>
    </location>
</feature>
<keyword evidence="4" id="KW-1133">Transmembrane helix</keyword>
<organism evidence="6 7">
    <name type="scientific">Albula glossodonta</name>
    <name type="common">roundjaw bonefish</name>
    <dbReference type="NCBI Taxonomy" id="121402"/>
    <lineage>
        <taxon>Eukaryota</taxon>
        <taxon>Metazoa</taxon>
        <taxon>Chordata</taxon>
        <taxon>Craniata</taxon>
        <taxon>Vertebrata</taxon>
        <taxon>Euteleostomi</taxon>
        <taxon>Actinopterygii</taxon>
        <taxon>Neopterygii</taxon>
        <taxon>Teleostei</taxon>
        <taxon>Albuliformes</taxon>
        <taxon>Albulidae</taxon>
        <taxon>Albula</taxon>
    </lineage>
</organism>
<dbReference type="PANTHER" id="PTHR16675">
    <property type="entry name" value="MHC CLASS I-RELATED"/>
    <property type="match status" value="1"/>
</dbReference>
<dbReference type="CDD" id="cd07698">
    <property type="entry name" value="IgC1_MHC_I_alpha3"/>
    <property type="match status" value="1"/>
</dbReference>
<proteinExistence type="inferred from homology"/>
<dbReference type="InterPro" id="IPR013783">
    <property type="entry name" value="Ig-like_fold"/>
</dbReference>
<keyword evidence="1" id="KW-0325">Glycoprotein</keyword>
<keyword evidence="7" id="KW-1185">Reference proteome</keyword>
<dbReference type="PROSITE" id="PS50835">
    <property type="entry name" value="IG_LIKE"/>
    <property type="match status" value="1"/>
</dbReference>
<keyword evidence="4" id="KW-0472">Membrane</keyword>
<name>A0A8T2N0N9_9TELE</name>
<feature type="transmembrane region" description="Helical" evidence="4">
    <location>
        <begin position="374"/>
        <end position="395"/>
    </location>
</feature>